<reference evidence="8" key="1">
    <citation type="submission" date="2021-01" db="EMBL/GenBank/DDBJ databases">
        <title>Genome public.</title>
        <authorList>
            <person name="Liu C."/>
            <person name="Sun Q."/>
        </authorList>
    </citation>
    <scope>NUCLEOTIDE SEQUENCE</scope>
    <source>
        <strain evidence="8">YIM B02565</strain>
    </source>
</reference>
<sequence>MAKDKKRRKKRGCLLTLFKFLIFILVVLCIGWFGLKFYFTNVNKIDDKIRTNVNTSLEENNSKYLSYNEIPEMYKKALIATEDRSFLKNPGVDPKGIARAIYVDIKSRELVQGGSTITQQLVHNTLLSSRTKQLQWKLLEGIYAIGVNDTINKEETLALYSNVVYFGHGAYGLNMASENYFGREPSELNSGELTMLAGLPNAPSNYDPYNNYILARERQKQVIQSMVDSKVISESEGNEIYNKQIRLK</sequence>
<dbReference type="EMBL" id="JAESWA010000023">
    <property type="protein sequence ID" value="MBL4933232.1"/>
    <property type="molecule type" value="Genomic_DNA"/>
</dbReference>
<dbReference type="InterPro" id="IPR050396">
    <property type="entry name" value="Glycosyltr_51/Transpeptidase"/>
</dbReference>
<feature type="domain" description="Glycosyl transferase family 51" evidence="7">
    <location>
        <begin position="56"/>
        <end position="226"/>
    </location>
</feature>
<dbReference type="RefSeq" id="WP_202768650.1">
    <property type="nucleotide sequence ID" value="NZ_JAESWA010000023.1"/>
</dbReference>
<dbReference type="InterPro" id="IPR036950">
    <property type="entry name" value="PBP_transglycosylase"/>
</dbReference>
<evidence type="ECO:0000256" key="1">
    <source>
        <dbReference type="ARBA" id="ARBA00004401"/>
    </source>
</evidence>
<evidence type="ECO:0000256" key="6">
    <source>
        <dbReference type="SAM" id="Phobius"/>
    </source>
</evidence>
<name>A0A937FJ76_9CLOT</name>
<dbReference type="PANTHER" id="PTHR32282">
    <property type="entry name" value="BINDING PROTEIN TRANSPEPTIDASE, PUTATIVE-RELATED"/>
    <property type="match status" value="1"/>
</dbReference>
<keyword evidence="6" id="KW-1133">Transmembrane helix</keyword>
<dbReference type="GO" id="GO:0046677">
    <property type="term" value="P:response to antibiotic"/>
    <property type="evidence" value="ECO:0007669"/>
    <property type="project" value="UniProtKB-KW"/>
</dbReference>
<evidence type="ECO:0000259" key="7">
    <source>
        <dbReference type="Pfam" id="PF00912"/>
    </source>
</evidence>
<dbReference type="GO" id="GO:0005886">
    <property type="term" value="C:plasma membrane"/>
    <property type="evidence" value="ECO:0007669"/>
    <property type="project" value="UniProtKB-SubCell"/>
</dbReference>
<evidence type="ECO:0000313" key="9">
    <source>
        <dbReference type="Proteomes" id="UP000623681"/>
    </source>
</evidence>
<accession>A0A937FJ76</accession>
<dbReference type="Pfam" id="PF00912">
    <property type="entry name" value="Transgly"/>
    <property type="match status" value="1"/>
</dbReference>
<evidence type="ECO:0000256" key="4">
    <source>
        <dbReference type="ARBA" id="ARBA00022968"/>
    </source>
</evidence>
<comment type="caution">
    <text evidence="8">The sequence shown here is derived from an EMBL/GenBank/DDBJ whole genome shotgun (WGS) entry which is preliminary data.</text>
</comment>
<comment type="subcellular location">
    <subcellularLocation>
        <location evidence="1">Cell membrane</location>
        <topology evidence="1">Single-pass type II membrane protein</topology>
    </subcellularLocation>
</comment>
<dbReference type="Gene3D" id="1.10.3810.10">
    <property type="entry name" value="Biosynthetic peptidoglycan transglycosylase-like"/>
    <property type="match status" value="1"/>
</dbReference>
<keyword evidence="6" id="KW-0472">Membrane</keyword>
<dbReference type="SUPFAM" id="SSF53955">
    <property type="entry name" value="Lysozyme-like"/>
    <property type="match status" value="1"/>
</dbReference>
<keyword evidence="9" id="KW-1185">Reference proteome</keyword>
<feature type="transmembrane region" description="Helical" evidence="6">
    <location>
        <begin position="12"/>
        <end position="35"/>
    </location>
</feature>
<dbReference type="GO" id="GO:0008955">
    <property type="term" value="F:peptidoglycan glycosyltransferase activity"/>
    <property type="evidence" value="ECO:0007669"/>
    <property type="project" value="TreeGrafter"/>
</dbReference>
<organism evidence="8 9">
    <name type="scientific">Clostridium paridis</name>
    <dbReference type="NCBI Taxonomy" id="2803863"/>
    <lineage>
        <taxon>Bacteria</taxon>
        <taxon>Bacillati</taxon>
        <taxon>Bacillota</taxon>
        <taxon>Clostridia</taxon>
        <taxon>Eubacteriales</taxon>
        <taxon>Clostridiaceae</taxon>
        <taxon>Clostridium</taxon>
    </lineage>
</organism>
<dbReference type="AlphaFoldDB" id="A0A937FJ76"/>
<dbReference type="Proteomes" id="UP000623681">
    <property type="component" value="Unassembled WGS sequence"/>
</dbReference>
<dbReference type="InterPro" id="IPR023346">
    <property type="entry name" value="Lysozyme-like_dom_sf"/>
</dbReference>
<dbReference type="PANTHER" id="PTHR32282:SF33">
    <property type="entry name" value="PEPTIDOGLYCAN GLYCOSYLTRANSFERASE"/>
    <property type="match status" value="1"/>
</dbReference>
<protein>
    <recommendedName>
        <fullName evidence="2">Penicillin-binding protein 1A</fullName>
    </recommendedName>
</protein>
<keyword evidence="6" id="KW-0812">Transmembrane</keyword>
<gene>
    <name evidence="8" type="ORF">JK634_15565</name>
</gene>
<evidence type="ECO:0000256" key="3">
    <source>
        <dbReference type="ARBA" id="ARBA00022679"/>
    </source>
</evidence>
<proteinExistence type="predicted"/>
<evidence type="ECO:0000256" key="5">
    <source>
        <dbReference type="ARBA" id="ARBA00023251"/>
    </source>
</evidence>
<dbReference type="InterPro" id="IPR001264">
    <property type="entry name" value="Glyco_trans_51"/>
</dbReference>
<keyword evidence="5" id="KW-0046">Antibiotic resistance</keyword>
<evidence type="ECO:0000256" key="2">
    <source>
        <dbReference type="ARBA" id="ARBA00018638"/>
    </source>
</evidence>
<evidence type="ECO:0000313" key="8">
    <source>
        <dbReference type="EMBL" id="MBL4933232.1"/>
    </source>
</evidence>
<keyword evidence="4" id="KW-0735">Signal-anchor</keyword>
<keyword evidence="3" id="KW-0808">Transferase</keyword>